<feature type="compositionally biased region" description="Polar residues" evidence="2">
    <location>
        <begin position="22"/>
        <end position="39"/>
    </location>
</feature>
<organism evidence="4 5">
    <name type="scientific">Plutella xylostella</name>
    <name type="common">Diamondback moth</name>
    <name type="synonym">Plutella maculipennis</name>
    <dbReference type="NCBI Taxonomy" id="51655"/>
    <lineage>
        <taxon>Eukaryota</taxon>
        <taxon>Metazoa</taxon>
        <taxon>Ecdysozoa</taxon>
        <taxon>Arthropoda</taxon>
        <taxon>Hexapoda</taxon>
        <taxon>Insecta</taxon>
        <taxon>Pterygota</taxon>
        <taxon>Neoptera</taxon>
        <taxon>Endopterygota</taxon>
        <taxon>Lepidoptera</taxon>
        <taxon>Glossata</taxon>
        <taxon>Ditrysia</taxon>
        <taxon>Yponomeutoidea</taxon>
        <taxon>Plutellidae</taxon>
        <taxon>Plutella</taxon>
    </lineage>
</organism>
<accession>A0ABQ7PTR9</accession>
<dbReference type="EMBL" id="JAHIBW010000029">
    <property type="protein sequence ID" value="KAG7296381.1"/>
    <property type="molecule type" value="Genomic_DNA"/>
</dbReference>
<comment type="caution">
    <text evidence="4">The sequence shown here is derived from an EMBL/GenBank/DDBJ whole genome shotgun (WGS) entry which is preliminary data.</text>
</comment>
<feature type="region of interest" description="Disordered" evidence="2">
    <location>
        <begin position="1"/>
        <end position="51"/>
    </location>
</feature>
<evidence type="ECO:0000256" key="1">
    <source>
        <dbReference type="SAM" id="Coils"/>
    </source>
</evidence>
<gene>
    <name evidence="4" type="ORF">JYU34_021528</name>
</gene>
<reference evidence="4 5" key="1">
    <citation type="submission" date="2021-06" db="EMBL/GenBank/DDBJ databases">
        <title>A haploid diamondback moth (Plutella xylostella L.) genome assembly resolves 31 chromosomes and identifies a diamide resistance mutation.</title>
        <authorList>
            <person name="Ward C.M."/>
            <person name="Perry K.D."/>
            <person name="Baker G."/>
            <person name="Powis K."/>
            <person name="Heckel D.G."/>
            <person name="Baxter S.W."/>
        </authorList>
    </citation>
    <scope>NUCLEOTIDE SEQUENCE [LARGE SCALE GENOMIC DNA]</scope>
    <source>
        <strain evidence="4 5">LV</strain>
        <tissue evidence="4">Single pupa</tissue>
    </source>
</reference>
<feature type="domain" description="FP protein C-terminal" evidence="3">
    <location>
        <begin position="254"/>
        <end position="304"/>
    </location>
</feature>
<dbReference type="Pfam" id="PF25298">
    <property type="entry name" value="Baculo_FP_2nd"/>
    <property type="match status" value="1"/>
</dbReference>
<proteinExistence type="predicted"/>
<keyword evidence="1" id="KW-0175">Coiled coil</keyword>
<dbReference type="Proteomes" id="UP000823941">
    <property type="component" value="Chromosome 29"/>
</dbReference>
<evidence type="ECO:0000256" key="2">
    <source>
        <dbReference type="SAM" id="MobiDB-lite"/>
    </source>
</evidence>
<protein>
    <recommendedName>
        <fullName evidence="3">FP protein C-terminal domain-containing protein</fullName>
    </recommendedName>
</protein>
<evidence type="ECO:0000313" key="5">
    <source>
        <dbReference type="Proteomes" id="UP000823941"/>
    </source>
</evidence>
<name>A0ABQ7PTR9_PLUXY</name>
<keyword evidence="5" id="KW-1185">Reference proteome</keyword>
<evidence type="ECO:0000259" key="3">
    <source>
        <dbReference type="Pfam" id="PF25298"/>
    </source>
</evidence>
<sequence>MPILPKSPKQSSAHPQHYASESDISNLPDTNEPLSSNVSKRMKRSRNSSEEDSYCLKSFKSEILQMLQELKSDQNTSMNNLLKEIAEVKQQNTMIQKSNEEIEQSISFLSNKYEDMKNTIDCLEKERKLNTTIIQSLEDKIEDIQRNLKSTSLEIRNVPMPSSESKKDLIKTVQDICKVTNSDLLYSEIKDAYRVSTKTTKNTIIVELTSNITKNEILKKVKAYNKNYPKQKLNSSHLGLMGKPVPIYLSENLTQKTKRLFLARDMAKTFEYKYCWTSNGRVYLRKSDEAPHVLVKDENLLESLKSIK</sequence>
<feature type="coiled-coil region" evidence="1">
    <location>
        <begin position="64"/>
        <end position="154"/>
    </location>
</feature>
<dbReference type="InterPro" id="IPR057251">
    <property type="entry name" value="FP_C"/>
</dbReference>
<evidence type="ECO:0000313" key="4">
    <source>
        <dbReference type="EMBL" id="KAG7296381.1"/>
    </source>
</evidence>